<reference evidence="2" key="1">
    <citation type="submission" date="2021-11" db="EMBL/GenBank/DDBJ databases">
        <title>Vibrio ZSDE26 sp. nov. and Vibrio ZSDZ34 sp. nov., isolated from coastal seawater in Qingdao.</title>
        <authorList>
            <person name="Zhang P."/>
        </authorList>
    </citation>
    <scope>NUCLEOTIDE SEQUENCE</scope>
    <source>
        <strain evidence="2">ZSDZ34</strain>
    </source>
</reference>
<organism evidence="2 3">
    <name type="scientific">Vibrio gelatinilyticus</name>
    <dbReference type="NCBI Taxonomy" id="2893468"/>
    <lineage>
        <taxon>Bacteria</taxon>
        <taxon>Pseudomonadati</taxon>
        <taxon>Pseudomonadota</taxon>
        <taxon>Gammaproteobacteria</taxon>
        <taxon>Vibrionales</taxon>
        <taxon>Vibrionaceae</taxon>
        <taxon>Vibrio</taxon>
    </lineage>
</organism>
<dbReference type="EMBL" id="JAJNNZ010000007">
    <property type="protein sequence ID" value="MCJ2377397.1"/>
    <property type="molecule type" value="Genomic_DNA"/>
</dbReference>
<accession>A0A9X2AZ53</accession>
<keyword evidence="3" id="KW-1185">Reference proteome</keyword>
<name>A0A9X2AZ53_9VIBR</name>
<feature type="chain" id="PRO_5040801935" description="Outer membrane protein beta-barrel domain-containing protein" evidence="1">
    <location>
        <begin position="30"/>
        <end position="176"/>
    </location>
</feature>
<dbReference type="Proteomes" id="UP001139488">
    <property type="component" value="Unassembled WGS sequence"/>
</dbReference>
<keyword evidence="1" id="KW-0732">Signal</keyword>
<evidence type="ECO:0000256" key="1">
    <source>
        <dbReference type="SAM" id="SignalP"/>
    </source>
</evidence>
<feature type="signal peptide" evidence="1">
    <location>
        <begin position="1"/>
        <end position="29"/>
    </location>
</feature>
<dbReference type="AlphaFoldDB" id="A0A9X2AZ53"/>
<protein>
    <recommendedName>
        <fullName evidence="4">Outer membrane protein beta-barrel domain-containing protein</fullName>
    </recommendedName>
</protein>
<comment type="caution">
    <text evidence="2">The sequence shown here is derived from an EMBL/GenBank/DDBJ whole genome shotgun (WGS) entry which is preliminary data.</text>
</comment>
<gene>
    <name evidence="2" type="ORF">LNL84_11205</name>
</gene>
<proteinExistence type="predicted"/>
<sequence>MTVTTSQFVTWGKRSFALSSLLLSCLSNAASYEPKLAILGGISALNSTKSYGLSVYQLQGEGRWGFGGSVDVGNISESDRGASLSSDFYSARVALTYGVTDNIYIVPSAGVVQSKLERNYYYAGRYHYFENDSIGFSPALDFVVESDGLTGSVGMSQLPLVDRNETAFNFKVGYAF</sequence>
<evidence type="ECO:0000313" key="2">
    <source>
        <dbReference type="EMBL" id="MCJ2377397.1"/>
    </source>
</evidence>
<dbReference type="RefSeq" id="WP_244357333.1">
    <property type="nucleotide sequence ID" value="NZ_JAJNNZ010000007.1"/>
</dbReference>
<evidence type="ECO:0008006" key="4">
    <source>
        <dbReference type="Google" id="ProtNLM"/>
    </source>
</evidence>
<evidence type="ECO:0000313" key="3">
    <source>
        <dbReference type="Proteomes" id="UP001139488"/>
    </source>
</evidence>